<evidence type="ECO:0000256" key="6">
    <source>
        <dbReference type="ARBA" id="ARBA00049348"/>
    </source>
</evidence>
<dbReference type="NCBIfam" id="TIGR00589">
    <property type="entry name" value="ogt"/>
    <property type="match status" value="1"/>
</dbReference>
<dbReference type="GO" id="GO:0032259">
    <property type="term" value="P:methylation"/>
    <property type="evidence" value="ECO:0007669"/>
    <property type="project" value="UniProtKB-KW"/>
</dbReference>
<evidence type="ECO:0000256" key="3">
    <source>
        <dbReference type="ARBA" id="ARBA00022679"/>
    </source>
</evidence>
<evidence type="ECO:0000259" key="8">
    <source>
        <dbReference type="Pfam" id="PF02870"/>
    </source>
</evidence>
<evidence type="ECO:0000256" key="1">
    <source>
        <dbReference type="ARBA" id="ARBA00001286"/>
    </source>
</evidence>
<dbReference type="InterPro" id="IPR036631">
    <property type="entry name" value="MGMT_N_sf"/>
</dbReference>
<evidence type="ECO:0000313" key="10">
    <source>
        <dbReference type="Proteomes" id="UP000708298"/>
    </source>
</evidence>
<sequence>MPQLSLHTPIGPVTVSAEQERIVAVDWGWGRDQDPTPVLTEARAWLQDYFDGQLRPMTLPLDPYGTAYRRRVWSVIATIPPGQTWTYAKTAEAAGGSPRSIGTAMAQNPIPLLIPCHRVVGTGTNGRITIGGYSGGEGVETKRFLLDLEAQAAAPQQQRITP</sequence>
<dbReference type="InterPro" id="IPR014048">
    <property type="entry name" value="MethylDNA_cys_MeTrfase_DNA-bd"/>
</dbReference>
<dbReference type="Pfam" id="PF01035">
    <property type="entry name" value="DNA_binding_1"/>
    <property type="match status" value="1"/>
</dbReference>
<dbReference type="Gene3D" id="3.30.160.70">
    <property type="entry name" value="Methylated DNA-protein cysteine methyltransferase domain"/>
    <property type="match status" value="1"/>
</dbReference>
<dbReference type="InterPro" id="IPR008332">
    <property type="entry name" value="MethylG_MeTrfase_N"/>
</dbReference>
<dbReference type="SUPFAM" id="SSF46767">
    <property type="entry name" value="Methylated DNA-protein cysteine methyltransferase, C-terminal domain"/>
    <property type="match status" value="1"/>
</dbReference>
<gene>
    <name evidence="9" type="ORF">ASILVAE211_09800</name>
</gene>
<name>A0A963YQX6_9PROT</name>
<proteinExistence type="predicted"/>
<protein>
    <submittedName>
        <fullName evidence="9">Methylated-DNA--[protein]-cysteine S-methyltransferase</fullName>
    </submittedName>
</protein>
<organism evidence="9 10">
    <name type="scientific">Acidisoma silvae</name>
    <dbReference type="NCBI Taxonomy" id="2802396"/>
    <lineage>
        <taxon>Bacteria</taxon>
        <taxon>Pseudomonadati</taxon>
        <taxon>Pseudomonadota</taxon>
        <taxon>Alphaproteobacteria</taxon>
        <taxon>Acetobacterales</taxon>
        <taxon>Acidocellaceae</taxon>
        <taxon>Acidisoma</taxon>
    </lineage>
</organism>
<dbReference type="RefSeq" id="WP_227321120.1">
    <property type="nucleotide sequence ID" value="NZ_JAESVB010000003.1"/>
</dbReference>
<dbReference type="PANTHER" id="PTHR10815:SF13">
    <property type="entry name" value="METHYLATED-DNA--PROTEIN-CYSTEINE METHYLTRANSFERASE"/>
    <property type="match status" value="1"/>
</dbReference>
<dbReference type="InterPro" id="IPR036388">
    <property type="entry name" value="WH-like_DNA-bd_sf"/>
</dbReference>
<evidence type="ECO:0000256" key="4">
    <source>
        <dbReference type="ARBA" id="ARBA00022763"/>
    </source>
</evidence>
<keyword evidence="10" id="KW-1185">Reference proteome</keyword>
<keyword evidence="4" id="KW-0227">DNA damage</keyword>
<reference evidence="9" key="1">
    <citation type="journal article" date="2021" name="Microorganisms">
        <title>Acidisoma silvae sp. nov. and Acidisomacellulosilytica sp. nov., Two Acidophilic Bacteria Isolated from Decaying Wood, Hydrolyzing Cellulose and Producing Poly-3-hydroxybutyrate.</title>
        <authorList>
            <person name="Mieszkin S."/>
            <person name="Pouder E."/>
            <person name="Uroz S."/>
            <person name="Simon-Colin C."/>
            <person name="Alain K."/>
        </authorList>
    </citation>
    <scope>NUCLEOTIDE SEQUENCE</scope>
    <source>
        <strain evidence="9">HW T2.11</strain>
    </source>
</reference>
<reference evidence="9" key="2">
    <citation type="submission" date="2021-01" db="EMBL/GenBank/DDBJ databases">
        <authorList>
            <person name="Mieszkin S."/>
            <person name="Pouder E."/>
            <person name="Alain K."/>
        </authorList>
    </citation>
    <scope>NUCLEOTIDE SEQUENCE</scope>
    <source>
        <strain evidence="9">HW T2.11</strain>
    </source>
</reference>
<dbReference type="Pfam" id="PF02870">
    <property type="entry name" value="Methyltransf_1N"/>
    <property type="match status" value="1"/>
</dbReference>
<dbReference type="PANTHER" id="PTHR10815">
    <property type="entry name" value="METHYLATED-DNA--PROTEIN-CYSTEINE METHYLTRANSFERASE"/>
    <property type="match status" value="1"/>
</dbReference>
<dbReference type="PROSITE" id="PS00374">
    <property type="entry name" value="MGMT"/>
    <property type="match status" value="1"/>
</dbReference>
<dbReference type="AlphaFoldDB" id="A0A963YQX6"/>
<dbReference type="Proteomes" id="UP000708298">
    <property type="component" value="Unassembled WGS sequence"/>
</dbReference>
<keyword evidence="3" id="KW-0808">Transferase</keyword>
<feature type="domain" description="Methylated-DNA-[protein]-cysteine S-methyltransferase DNA binding" evidence="7">
    <location>
        <begin position="68"/>
        <end position="150"/>
    </location>
</feature>
<evidence type="ECO:0000259" key="7">
    <source>
        <dbReference type="Pfam" id="PF01035"/>
    </source>
</evidence>
<accession>A0A963YQX6</accession>
<evidence type="ECO:0000256" key="2">
    <source>
        <dbReference type="ARBA" id="ARBA00022603"/>
    </source>
</evidence>
<dbReference type="GO" id="GO:0006281">
    <property type="term" value="P:DNA repair"/>
    <property type="evidence" value="ECO:0007669"/>
    <property type="project" value="UniProtKB-KW"/>
</dbReference>
<dbReference type="CDD" id="cd06445">
    <property type="entry name" value="ATase"/>
    <property type="match status" value="1"/>
</dbReference>
<dbReference type="EMBL" id="JAESVB010000003">
    <property type="protein sequence ID" value="MCB8875473.1"/>
    <property type="molecule type" value="Genomic_DNA"/>
</dbReference>
<comment type="catalytic activity">
    <reaction evidence="6">
        <text>a 6-O-methyl-2'-deoxyguanosine in DNA + L-cysteinyl-[protein] = S-methyl-L-cysteinyl-[protein] + a 2'-deoxyguanosine in DNA</text>
        <dbReference type="Rhea" id="RHEA:24000"/>
        <dbReference type="Rhea" id="RHEA-COMP:10131"/>
        <dbReference type="Rhea" id="RHEA-COMP:10132"/>
        <dbReference type="Rhea" id="RHEA-COMP:11367"/>
        <dbReference type="Rhea" id="RHEA-COMP:11368"/>
        <dbReference type="ChEBI" id="CHEBI:29950"/>
        <dbReference type="ChEBI" id="CHEBI:82612"/>
        <dbReference type="ChEBI" id="CHEBI:85445"/>
        <dbReference type="ChEBI" id="CHEBI:85448"/>
        <dbReference type="EC" id="2.1.1.63"/>
    </reaction>
</comment>
<dbReference type="SUPFAM" id="SSF53155">
    <property type="entry name" value="Methylated DNA-protein cysteine methyltransferase domain"/>
    <property type="match status" value="1"/>
</dbReference>
<keyword evidence="2" id="KW-0489">Methyltransferase</keyword>
<keyword evidence="5" id="KW-0234">DNA repair</keyword>
<feature type="domain" description="Methylguanine DNA methyltransferase ribonuclease-like" evidence="8">
    <location>
        <begin position="6"/>
        <end position="63"/>
    </location>
</feature>
<dbReference type="InterPro" id="IPR001497">
    <property type="entry name" value="MethylDNA_cys_MeTrfase_AS"/>
</dbReference>
<comment type="caution">
    <text evidence="9">The sequence shown here is derived from an EMBL/GenBank/DDBJ whole genome shotgun (WGS) entry which is preliminary data.</text>
</comment>
<evidence type="ECO:0000256" key="5">
    <source>
        <dbReference type="ARBA" id="ARBA00023204"/>
    </source>
</evidence>
<dbReference type="InterPro" id="IPR036217">
    <property type="entry name" value="MethylDNA_cys_MeTrfase_DNAb"/>
</dbReference>
<dbReference type="GO" id="GO:0003908">
    <property type="term" value="F:methylated-DNA-[protein]-cysteine S-methyltransferase activity"/>
    <property type="evidence" value="ECO:0007669"/>
    <property type="project" value="UniProtKB-EC"/>
</dbReference>
<evidence type="ECO:0000313" key="9">
    <source>
        <dbReference type="EMBL" id="MCB8875473.1"/>
    </source>
</evidence>
<comment type="catalytic activity">
    <reaction evidence="1">
        <text>a 4-O-methyl-thymidine in DNA + L-cysteinyl-[protein] = a thymidine in DNA + S-methyl-L-cysteinyl-[protein]</text>
        <dbReference type="Rhea" id="RHEA:53428"/>
        <dbReference type="Rhea" id="RHEA-COMP:10131"/>
        <dbReference type="Rhea" id="RHEA-COMP:10132"/>
        <dbReference type="Rhea" id="RHEA-COMP:13555"/>
        <dbReference type="Rhea" id="RHEA-COMP:13556"/>
        <dbReference type="ChEBI" id="CHEBI:29950"/>
        <dbReference type="ChEBI" id="CHEBI:82612"/>
        <dbReference type="ChEBI" id="CHEBI:137386"/>
        <dbReference type="ChEBI" id="CHEBI:137387"/>
        <dbReference type="EC" id="2.1.1.63"/>
    </reaction>
</comment>
<dbReference type="Gene3D" id="1.10.10.10">
    <property type="entry name" value="Winged helix-like DNA-binding domain superfamily/Winged helix DNA-binding domain"/>
    <property type="match status" value="1"/>
</dbReference>